<proteinExistence type="predicted"/>
<feature type="compositionally biased region" description="Polar residues" evidence="1">
    <location>
        <begin position="59"/>
        <end position="70"/>
    </location>
</feature>
<keyword evidence="3" id="KW-1185">Reference proteome</keyword>
<name>A0ABW6VJD2_MICFU</name>
<feature type="region of interest" description="Disordered" evidence="1">
    <location>
        <begin position="55"/>
        <end position="85"/>
    </location>
</feature>
<reference evidence="2 3" key="1">
    <citation type="submission" date="2024-10" db="EMBL/GenBank/DDBJ databases">
        <title>The Natural Products Discovery Center: Release of the First 8490 Sequenced Strains for Exploring Actinobacteria Biosynthetic Diversity.</title>
        <authorList>
            <person name="Kalkreuter E."/>
            <person name="Kautsar S.A."/>
            <person name="Yang D."/>
            <person name="Bader C.D."/>
            <person name="Teijaro C.N."/>
            <person name="Fluegel L."/>
            <person name="Davis C.M."/>
            <person name="Simpson J.R."/>
            <person name="Lauterbach L."/>
            <person name="Steele A.D."/>
            <person name="Gui C."/>
            <person name="Meng S."/>
            <person name="Li G."/>
            <person name="Viehrig K."/>
            <person name="Ye F."/>
            <person name="Su P."/>
            <person name="Kiefer A.F."/>
            <person name="Nichols A."/>
            <person name="Cepeda A.J."/>
            <person name="Yan W."/>
            <person name="Fan B."/>
            <person name="Jiang Y."/>
            <person name="Adhikari A."/>
            <person name="Zheng C.-J."/>
            <person name="Schuster L."/>
            <person name="Cowan T.M."/>
            <person name="Smanski M.J."/>
            <person name="Chevrette M.G."/>
            <person name="De Carvalho L.P.S."/>
            <person name="Shen B."/>
        </authorList>
    </citation>
    <scope>NUCLEOTIDE SEQUENCE [LARGE SCALE GENOMIC DNA]</scope>
    <source>
        <strain evidence="2 3">NPDC001281</strain>
    </source>
</reference>
<organism evidence="2 3">
    <name type="scientific">Microtetraspora fusca</name>
    <dbReference type="NCBI Taxonomy" id="1997"/>
    <lineage>
        <taxon>Bacteria</taxon>
        <taxon>Bacillati</taxon>
        <taxon>Actinomycetota</taxon>
        <taxon>Actinomycetes</taxon>
        <taxon>Streptosporangiales</taxon>
        <taxon>Streptosporangiaceae</taxon>
        <taxon>Microtetraspora</taxon>
    </lineage>
</organism>
<dbReference type="Proteomes" id="UP001602119">
    <property type="component" value="Unassembled WGS sequence"/>
</dbReference>
<evidence type="ECO:0000313" key="3">
    <source>
        <dbReference type="Proteomes" id="UP001602119"/>
    </source>
</evidence>
<comment type="caution">
    <text evidence="2">The sequence shown here is derived from an EMBL/GenBank/DDBJ whole genome shotgun (WGS) entry which is preliminary data.</text>
</comment>
<evidence type="ECO:0000256" key="1">
    <source>
        <dbReference type="SAM" id="MobiDB-lite"/>
    </source>
</evidence>
<dbReference type="EMBL" id="JBIAXI010000051">
    <property type="protein sequence ID" value="MFF4779478.1"/>
    <property type="molecule type" value="Genomic_DNA"/>
</dbReference>
<accession>A0ABW6VJD2</accession>
<sequence length="85" mass="9893">MLRATRWLDERFCTALIHPDYQPQGSAAEERTGIDELTARLREIDEVIDHLRITRKTLSRSPTKTMSSQPHHLPRFPATPHTSRF</sequence>
<dbReference type="RefSeq" id="WP_387348265.1">
    <property type="nucleotide sequence ID" value="NZ_JBIAXI010000051.1"/>
</dbReference>
<protein>
    <submittedName>
        <fullName evidence="2">Uncharacterized protein</fullName>
    </submittedName>
</protein>
<gene>
    <name evidence="2" type="ORF">ACFY05_42355</name>
</gene>
<evidence type="ECO:0000313" key="2">
    <source>
        <dbReference type="EMBL" id="MFF4779478.1"/>
    </source>
</evidence>